<accession>A0A0F9W9L9</accession>
<gene>
    <name evidence="1" type="ORF">AAJ76_3010001</name>
</gene>
<dbReference type="VEuPathDB" id="MicrosporidiaDB:AAJ76_3010001"/>
<name>A0A0F9W9L9_9MICR</name>
<feature type="non-terminal residue" evidence="1">
    <location>
        <position position="1"/>
    </location>
</feature>
<evidence type="ECO:0000313" key="1">
    <source>
        <dbReference type="EMBL" id="KKO73690.1"/>
    </source>
</evidence>
<organism evidence="1 2">
    <name type="scientific">Vairimorpha ceranae</name>
    <dbReference type="NCBI Taxonomy" id="40302"/>
    <lineage>
        <taxon>Eukaryota</taxon>
        <taxon>Fungi</taxon>
        <taxon>Fungi incertae sedis</taxon>
        <taxon>Microsporidia</taxon>
        <taxon>Nosematidae</taxon>
        <taxon>Vairimorpha</taxon>
    </lineage>
</organism>
<keyword evidence="2" id="KW-1185">Reference proteome</keyword>
<dbReference type="OrthoDB" id="2194353at2759"/>
<dbReference type="GeneID" id="36320060"/>
<dbReference type="EMBL" id="JPQZ01000301">
    <property type="protein sequence ID" value="KKO73690.1"/>
    <property type="molecule type" value="Genomic_DNA"/>
</dbReference>
<sequence length="94" mass="11410">VSKGDYKRKKLNLEEYVKKFKEVLREDTSKIKYYRLEKCKIVTEEGKKVFKRGQMMPQVLIKDTVKHLKDLEKREIKIGVEKTIWGTKKTKWKY</sequence>
<dbReference type="AlphaFoldDB" id="A0A0F9W9L9"/>
<dbReference type="Proteomes" id="UP000034350">
    <property type="component" value="Unassembled WGS sequence"/>
</dbReference>
<protein>
    <submittedName>
        <fullName evidence="1">Pol polyprotein</fullName>
    </submittedName>
</protein>
<comment type="caution">
    <text evidence="1">The sequence shown here is derived from an EMBL/GenBank/DDBJ whole genome shotgun (WGS) entry which is preliminary data.</text>
</comment>
<evidence type="ECO:0000313" key="2">
    <source>
        <dbReference type="Proteomes" id="UP000034350"/>
    </source>
</evidence>
<proteinExistence type="predicted"/>
<dbReference type="RefSeq" id="XP_024329432.1">
    <property type="nucleotide sequence ID" value="XM_024475128.1"/>
</dbReference>
<reference evidence="1 2" key="1">
    <citation type="journal article" date="2015" name="Environ. Microbiol.">
        <title>Genome analyses suggest the presence of polyploidy and recent human-driven expansions in eight global populations of the honeybee pathogen Nosema ceranae.</title>
        <authorList>
            <person name="Pelin A."/>
            <person name="Selman M."/>
            <person name="Aris-Brosou S."/>
            <person name="Farinelli L."/>
            <person name="Corradi N."/>
        </authorList>
    </citation>
    <scope>NUCLEOTIDE SEQUENCE [LARGE SCALE GENOMIC DNA]</scope>
    <source>
        <strain evidence="1 2">PA08 1199</strain>
    </source>
</reference>